<feature type="non-terminal residue" evidence="2">
    <location>
        <position position="1"/>
    </location>
</feature>
<sequence>SGLTGLVYGAIGASLIAALAAIVSLMQISRRIAG</sequence>
<comment type="caution">
    <text evidence="2">The sequence shown here is derived from an EMBL/GenBank/DDBJ whole genome shotgun (WGS) entry which is preliminary data.</text>
</comment>
<dbReference type="EMBL" id="BARU01010096">
    <property type="protein sequence ID" value="GAH44983.1"/>
    <property type="molecule type" value="Genomic_DNA"/>
</dbReference>
<evidence type="ECO:0000256" key="1">
    <source>
        <dbReference type="SAM" id="Phobius"/>
    </source>
</evidence>
<evidence type="ECO:0000313" key="2">
    <source>
        <dbReference type="EMBL" id="GAH44983.1"/>
    </source>
</evidence>
<accession>X1HI78</accession>
<keyword evidence="1" id="KW-0812">Transmembrane</keyword>
<name>X1HI78_9ZZZZ</name>
<keyword evidence="1" id="KW-0472">Membrane</keyword>
<protein>
    <submittedName>
        <fullName evidence="2">Uncharacterized protein</fullName>
    </submittedName>
</protein>
<gene>
    <name evidence="2" type="ORF">S03H2_19342</name>
</gene>
<keyword evidence="1" id="KW-1133">Transmembrane helix</keyword>
<reference evidence="2" key="1">
    <citation type="journal article" date="2014" name="Front. Microbiol.">
        <title>High frequency of phylogenetically diverse reductive dehalogenase-homologous genes in deep subseafloor sedimentary metagenomes.</title>
        <authorList>
            <person name="Kawai M."/>
            <person name="Futagami T."/>
            <person name="Toyoda A."/>
            <person name="Takaki Y."/>
            <person name="Nishi S."/>
            <person name="Hori S."/>
            <person name="Arai W."/>
            <person name="Tsubouchi T."/>
            <person name="Morono Y."/>
            <person name="Uchiyama I."/>
            <person name="Ito T."/>
            <person name="Fujiyama A."/>
            <person name="Inagaki F."/>
            <person name="Takami H."/>
        </authorList>
    </citation>
    <scope>NUCLEOTIDE SEQUENCE</scope>
    <source>
        <strain evidence="2">Expedition CK06-06</strain>
    </source>
</reference>
<organism evidence="2">
    <name type="scientific">marine sediment metagenome</name>
    <dbReference type="NCBI Taxonomy" id="412755"/>
    <lineage>
        <taxon>unclassified sequences</taxon>
        <taxon>metagenomes</taxon>
        <taxon>ecological metagenomes</taxon>
    </lineage>
</organism>
<proteinExistence type="predicted"/>
<feature type="transmembrane region" description="Helical" evidence="1">
    <location>
        <begin position="6"/>
        <end position="26"/>
    </location>
</feature>
<dbReference type="AlphaFoldDB" id="X1HI78"/>